<dbReference type="RefSeq" id="WP_155314761.1">
    <property type="nucleotide sequence ID" value="NZ_AP021874.1"/>
</dbReference>
<evidence type="ECO:0000313" key="1">
    <source>
        <dbReference type="EMBL" id="BBO66370.1"/>
    </source>
</evidence>
<name>A0A5K7YED8_9BACT</name>
<sequence length="388" mass="44707">MATFNLRRFSKPGMLRRIDPEHLIAFLEPYADYFSNRGVELPTTGSGDELDYKALSQALLNPNASTPDDLAEALYYVNEMSTQEGFDSLQEAIADTDLDVVIGENAAHADLAIQVWMQDRELVERLHAEQFLFRPRSFEYFKTNNGSVPEFKVPPAETIRALEAELDEWFAKKRRGKHSKVYVFPKEDYTWFLVRHGKPYARESVIEAGESAAQYFRPEKFDVIVYNPVHGEIRMNAETKGEKDLYRTKFGKYFFGDSEFFNGKSKFTLEPLREIGEDSILCDDIDGMEWVRLKEYQIYHGGSQKDVEIRKAEDIFASLRERERSIPQGGPLIRASFLIKFKDSKNARTLTISSGNRAQFKRDDDAEIIEQWMTNRGFIVMDSEDGGE</sequence>
<proteinExistence type="predicted"/>
<protein>
    <submittedName>
        <fullName evidence="1">Uncharacterized protein</fullName>
    </submittedName>
</protein>
<dbReference type="AlphaFoldDB" id="A0A5K7YED8"/>
<evidence type="ECO:0000313" key="2">
    <source>
        <dbReference type="Proteomes" id="UP000427906"/>
    </source>
</evidence>
<organism evidence="1 2">
    <name type="scientific">Desulfosarcina alkanivorans</name>
    <dbReference type="NCBI Taxonomy" id="571177"/>
    <lineage>
        <taxon>Bacteria</taxon>
        <taxon>Pseudomonadati</taxon>
        <taxon>Thermodesulfobacteriota</taxon>
        <taxon>Desulfobacteria</taxon>
        <taxon>Desulfobacterales</taxon>
        <taxon>Desulfosarcinaceae</taxon>
        <taxon>Desulfosarcina</taxon>
    </lineage>
</organism>
<dbReference type="EMBL" id="AP021874">
    <property type="protein sequence ID" value="BBO66370.1"/>
    <property type="molecule type" value="Genomic_DNA"/>
</dbReference>
<dbReference type="OrthoDB" id="232875at2"/>
<dbReference type="Proteomes" id="UP000427906">
    <property type="component" value="Chromosome"/>
</dbReference>
<gene>
    <name evidence="1" type="ORF">DSCA_03000</name>
</gene>
<dbReference type="KEGG" id="dalk:DSCA_03000"/>
<reference evidence="1 2" key="1">
    <citation type="submission" date="2019-11" db="EMBL/GenBank/DDBJ databases">
        <title>Comparative genomics of hydrocarbon-degrading Desulfosarcina strains.</title>
        <authorList>
            <person name="Watanabe M."/>
            <person name="Kojima H."/>
            <person name="Fukui M."/>
        </authorList>
    </citation>
    <scope>NUCLEOTIDE SEQUENCE [LARGE SCALE GENOMIC DNA]</scope>
    <source>
        <strain evidence="1 2">PL12</strain>
    </source>
</reference>
<keyword evidence="2" id="KW-1185">Reference proteome</keyword>
<accession>A0A5K7YED8</accession>